<proteinExistence type="inferred from homology"/>
<dbReference type="EMBL" id="BAABBN010000002">
    <property type="protein sequence ID" value="GAA3909562.1"/>
    <property type="molecule type" value="Genomic_DNA"/>
</dbReference>
<comment type="catalytic activity">
    <reaction evidence="6">
        <text>N(2)-acetyl-L-ornithine + L-glutamate = N-acetyl-L-glutamate + L-ornithine</text>
        <dbReference type="Rhea" id="RHEA:15349"/>
        <dbReference type="ChEBI" id="CHEBI:29985"/>
        <dbReference type="ChEBI" id="CHEBI:44337"/>
        <dbReference type="ChEBI" id="CHEBI:46911"/>
        <dbReference type="ChEBI" id="CHEBI:57805"/>
        <dbReference type="EC" id="2.3.1.35"/>
    </reaction>
</comment>
<comment type="pathway">
    <text evidence="6">Amino-acid biosynthesis; L-arginine biosynthesis; L-ornithine and N-acetyl-L-glutamate from L-glutamate and N(2)-acetyl-L-ornithine (cyclic): step 1/1.</text>
</comment>
<dbReference type="PANTHER" id="PTHR23100:SF0">
    <property type="entry name" value="ARGININE BIOSYNTHESIS BIFUNCTIONAL PROTEIN ARGJ, MITOCHONDRIAL"/>
    <property type="match status" value="1"/>
</dbReference>
<dbReference type="InterPro" id="IPR002813">
    <property type="entry name" value="Arg_biosynth_ArgJ"/>
</dbReference>
<name>A0ABP7M009_9GAMM</name>
<keyword evidence="3 6" id="KW-0808">Transferase</keyword>
<keyword evidence="6" id="KW-0511">Multifunctional enzyme</keyword>
<dbReference type="RefSeq" id="WP_344794221.1">
    <property type="nucleotide sequence ID" value="NZ_BAABBN010000002.1"/>
</dbReference>
<comment type="similarity">
    <text evidence="1 6">Belongs to the ArgJ family.</text>
</comment>
<keyword evidence="6" id="KW-0028">Amino-acid biosynthesis</keyword>
<feature type="binding site" evidence="6">
    <location>
        <position position="401"/>
    </location>
    <ligand>
        <name>substrate</name>
    </ligand>
</feature>
<feature type="binding site" evidence="6">
    <location>
        <position position="190"/>
    </location>
    <ligand>
        <name>substrate</name>
    </ligand>
</feature>
<dbReference type="Pfam" id="PF01960">
    <property type="entry name" value="ArgJ"/>
    <property type="match status" value="1"/>
</dbReference>
<evidence type="ECO:0000313" key="8">
    <source>
        <dbReference type="Proteomes" id="UP001501565"/>
    </source>
</evidence>
<feature type="binding site" evidence="6">
    <location>
        <position position="406"/>
    </location>
    <ligand>
        <name>substrate</name>
    </ligand>
</feature>
<keyword evidence="4 6" id="KW-0068">Autocatalytic cleavage</keyword>
<dbReference type="NCBIfam" id="TIGR00120">
    <property type="entry name" value="ArgJ"/>
    <property type="match status" value="1"/>
</dbReference>
<evidence type="ECO:0000256" key="4">
    <source>
        <dbReference type="ARBA" id="ARBA00022813"/>
    </source>
</evidence>
<feature type="chain" id="PRO_5044946714" description="Arginine biosynthesis bifunctional protein ArgJ beta chain" evidence="6">
    <location>
        <begin position="190"/>
        <end position="406"/>
    </location>
</feature>
<evidence type="ECO:0000256" key="5">
    <source>
        <dbReference type="ARBA" id="ARBA00023315"/>
    </source>
</evidence>
<organism evidence="7 8">
    <name type="scientific">Litoribacillus peritrichatus</name>
    <dbReference type="NCBI Taxonomy" id="718191"/>
    <lineage>
        <taxon>Bacteria</taxon>
        <taxon>Pseudomonadati</taxon>
        <taxon>Pseudomonadota</taxon>
        <taxon>Gammaproteobacteria</taxon>
        <taxon>Oceanospirillales</taxon>
        <taxon>Oceanospirillaceae</taxon>
        <taxon>Litoribacillus</taxon>
    </lineage>
</organism>
<accession>A0ABP7M009</accession>
<comment type="caution">
    <text evidence="7">The sequence shown here is derived from an EMBL/GenBank/DDBJ whole genome shotgun (WGS) entry which is preliminary data.</text>
</comment>
<sequence length="406" mass="43199">MATGNPNLATLHPVSGVKISTVSAGIKTPGRNDLVVFELAERSSVAGVFTKNRFCAAPVTLSKQHLSEASVRYLVVNTGNANAGTGEQGMKDAKATCERLAEIMEVEANQVLPFSTGVIGENLPMDRLLNALPLVKSALVEDGWVEAASGIMTTDTRPKGASVQFEYQGETITITGLSKGAGMIKPNMATMLGFIATDAVIAPDVLQGLLTETATKSFNRITVDSDTSTNDSCILVATGQVEAAVINSEQDPLFAVFKAHLQALMIDLAQAIIRDGEGATKFVSVQVENAVSQDEALEIAYTVAHSPLVKTALFACDPNWGRILAAVGRANIAPFDLNKLAIYLDDVCIVEHGGRALSYSEADGQDVMNREDITIRIDMASGEASETVWTSDLSHDYVTINAEYRT</sequence>
<dbReference type="Gene3D" id="3.10.20.340">
    <property type="entry name" value="ArgJ beta chain, C-terminal domain"/>
    <property type="match status" value="1"/>
</dbReference>
<keyword evidence="8" id="KW-1185">Reference proteome</keyword>
<keyword evidence="6" id="KW-0055">Arginine biosynthesis</keyword>
<feature type="site" description="Involved in the stabilization of negative charge on the oxyanion by the formation of the oxyanion hole" evidence="6">
    <location>
        <position position="117"/>
    </location>
</feature>
<dbReference type="InterPro" id="IPR016117">
    <property type="entry name" value="ArgJ-like_dom_sf"/>
</dbReference>
<comment type="pathway">
    <text evidence="6">Amino-acid biosynthesis; L-arginine biosynthesis; N(2)-acetyl-L-ornithine from L-glutamate: step 1/4.</text>
</comment>
<dbReference type="Proteomes" id="UP001501565">
    <property type="component" value="Unassembled WGS sequence"/>
</dbReference>
<dbReference type="SUPFAM" id="SSF56266">
    <property type="entry name" value="DmpA/ArgJ-like"/>
    <property type="match status" value="1"/>
</dbReference>
<evidence type="ECO:0000256" key="3">
    <source>
        <dbReference type="ARBA" id="ARBA00022679"/>
    </source>
</evidence>
<evidence type="ECO:0000256" key="1">
    <source>
        <dbReference type="ARBA" id="ARBA00006774"/>
    </source>
</evidence>
<keyword evidence="5 6" id="KW-0012">Acyltransferase</keyword>
<evidence type="ECO:0000256" key="2">
    <source>
        <dbReference type="ARBA" id="ARBA00011475"/>
    </source>
</evidence>
<feature type="site" description="Involved in the stabilization of negative charge on the oxyanion by the formation of the oxyanion hole" evidence="6">
    <location>
        <position position="116"/>
    </location>
</feature>
<feature type="chain" id="PRO_5044946713" description="Arginine biosynthesis bifunctional protein ArgJ alpha chain" evidence="6">
    <location>
        <begin position="1"/>
        <end position="189"/>
    </location>
</feature>
<dbReference type="PANTHER" id="PTHR23100">
    <property type="entry name" value="ARGININE BIOSYNTHESIS BIFUNCTIONAL PROTEIN ARGJ"/>
    <property type="match status" value="1"/>
</dbReference>
<feature type="site" description="Cleavage; by autolysis" evidence="6">
    <location>
        <begin position="189"/>
        <end position="190"/>
    </location>
</feature>
<dbReference type="EC" id="2.3.1.1" evidence="6"/>
<dbReference type="HAMAP" id="MF_01106">
    <property type="entry name" value="ArgJ"/>
    <property type="match status" value="1"/>
</dbReference>
<feature type="binding site" evidence="6">
    <location>
        <position position="153"/>
    </location>
    <ligand>
        <name>substrate</name>
    </ligand>
</feature>
<protein>
    <recommendedName>
        <fullName evidence="6">Arginine biosynthesis bifunctional protein ArgJ</fullName>
    </recommendedName>
    <domain>
        <recommendedName>
            <fullName evidence="6">Glutamate N-acetyltransferase</fullName>
            <ecNumber evidence="6">2.3.1.35</ecNumber>
        </recommendedName>
        <alternativeName>
            <fullName evidence="6">Ornithine acetyltransferase</fullName>
            <shortName evidence="6">OATase</shortName>
        </alternativeName>
        <alternativeName>
            <fullName evidence="6">Ornithine transacetylase</fullName>
        </alternativeName>
    </domain>
    <domain>
        <recommendedName>
            <fullName evidence="6">Amino-acid acetyltransferase</fullName>
            <ecNumber evidence="6">2.3.1.1</ecNumber>
        </recommendedName>
        <alternativeName>
            <fullName evidence="6">N-acetylglutamate synthase</fullName>
            <shortName evidence="6">AGSase</shortName>
        </alternativeName>
    </domain>
    <component>
        <recommendedName>
            <fullName evidence="6">Arginine biosynthesis bifunctional protein ArgJ alpha chain</fullName>
        </recommendedName>
    </component>
    <component>
        <recommendedName>
            <fullName evidence="6">Arginine biosynthesis bifunctional protein ArgJ beta chain</fullName>
        </recommendedName>
    </component>
</protein>
<keyword evidence="6" id="KW-0963">Cytoplasm</keyword>
<comment type="catalytic activity">
    <reaction evidence="6">
        <text>L-glutamate + acetyl-CoA = N-acetyl-L-glutamate + CoA + H(+)</text>
        <dbReference type="Rhea" id="RHEA:24292"/>
        <dbReference type="ChEBI" id="CHEBI:15378"/>
        <dbReference type="ChEBI" id="CHEBI:29985"/>
        <dbReference type="ChEBI" id="CHEBI:44337"/>
        <dbReference type="ChEBI" id="CHEBI:57287"/>
        <dbReference type="ChEBI" id="CHEBI:57288"/>
        <dbReference type="EC" id="2.3.1.1"/>
    </reaction>
</comment>
<dbReference type="Gene3D" id="3.60.70.12">
    <property type="entry name" value="L-amino peptidase D-ALA esterase/amidase"/>
    <property type="match status" value="1"/>
</dbReference>
<comment type="subcellular location">
    <subcellularLocation>
        <location evidence="6">Cytoplasm</location>
    </subcellularLocation>
</comment>
<dbReference type="NCBIfam" id="NF003802">
    <property type="entry name" value="PRK05388.1"/>
    <property type="match status" value="1"/>
</dbReference>
<evidence type="ECO:0000256" key="6">
    <source>
        <dbReference type="HAMAP-Rule" id="MF_01106"/>
    </source>
</evidence>
<dbReference type="InterPro" id="IPR042195">
    <property type="entry name" value="ArgJ_beta_C"/>
</dbReference>
<reference evidence="8" key="1">
    <citation type="journal article" date="2019" name="Int. J. Syst. Evol. Microbiol.">
        <title>The Global Catalogue of Microorganisms (GCM) 10K type strain sequencing project: providing services to taxonomists for standard genome sequencing and annotation.</title>
        <authorList>
            <consortium name="The Broad Institute Genomics Platform"/>
            <consortium name="The Broad Institute Genome Sequencing Center for Infectious Disease"/>
            <person name="Wu L."/>
            <person name="Ma J."/>
        </authorList>
    </citation>
    <scope>NUCLEOTIDE SEQUENCE [LARGE SCALE GENOMIC DNA]</scope>
    <source>
        <strain evidence="8">JCM 17551</strain>
    </source>
</reference>
<dbReference type="CDD" id="cd02152">
    <property type="entry name" value="OAT"/>
    <property type="match status" value="1"/>
</dbReference>
<comment type="subunit">
    <text evidence="2 6">Heterotetramer of two alpha and two beta chains.</text>
</comment>
<evidence type="ECO:0000313" key="7">
    <source>
        <dbReference type="EMBL" id="GAA3909562.1"/>
    </source>
</evidence>
<gene>
    <name evidence="6 7" type="primary">argJ</name>
    <name evidence="7" type="ORF">GCM10022277_00380</name>
</gene>
<feature type="active site" description="Nucleophile" evidence="6">
    <location>
        <position position="190"/>
    </location>
</feature>
<comment type="function">
    <text evidence="6">Catalyzes two activities which are involved in the cyclic version of arginine biosynthesis: the synthesis of N-acetylglutamate from glutamate and acetyl-CoA as the acetyl donor, and of ornithine by transacetylation between N(2)-acetylornithine and glutamate.</text>
</comment>
<feature type="binding site" evidence="6">
    <location>
        <position position="179"/>
    </location>
    <ligand>
        <name>substrate</name>
    </ligand>
</feature>
<dbReference type="EC" id="2.3.1.35" evidence="6"/>
<feature type="binding site" evidence="6">
    <location>
        <position position="277"/>
    </location>
    <ligand>
        <name>substrate</name>
    </ligand>
</feature>